<dbReference type="KEGG" id="vac:E4Z98_07560"/>
<protein>
    <submittedName>
        <fullName evidence="1">Uncharacterized protein</fullName>
    </submittedName>
</protein>
<name>A0A4Z0D7I3_9ENTE</name>
<dbReference type="RefSeq" id="WP_135254450.1">
    <property type="nucleotide sequence ID" value="NZ_CP038865.1"/>
</dbReference>
<dbReference type="EMBL" id="SRHU01000023">
    <property type="protein sequence ID" value="TFZ40844.1"/>
    <property type="molecule type" value="Genomic_DNA"/>
</dbReference>
<dbReference type="Proteomes" id="UP000297725">
    <property type="component" value="Unassembled WGS sequence"/>
</dbReference>
<proteinExistence type="predicted"/>
<dbReference type="OrthoDB" id="2918624at2"/>
<dbReference type="EMBL" id="CP038865">
    <property type="protein sequence ID" value="QCA29178.1"/>
    <property type="molecule type" value="Genomic_DNA"/>
</dbReference>
<accession>A0A4Z0D7I3</accession>
<keyword evidence="3" id="KW-1185">Reference proteome</keyword>
<evidence type="ECO:0000313" key="1">
    <source>
        <dbReference type="EMBL" id="QCA29178.1"/>
    </source>
</evidence>
<evidence type="ECO:0000313" key="4">
    <source>
        <dbReference type="Proteomes" id="UP000297725"/>
    </source>
</evidence>
<sequence>MKEEQNWLLTEIDALLTQVTSYEEKALYLSLKKLVNEQYNRLEQLEGQLDGTLWSPKEWGEN</sequence>
<organism evidence="1 3">
    <name type="scientific">Vagococcus xieshaowenii</name>
    <dbReference type="NCBI Taxonomy" id="2562451"/>
    <lineage>
        <taxon>Bacteria</taxon>
        <taxon>Bacillati</taxon>
        <taxon>Bacillota</taxon>
        <taxon>Bacilli</taxon>
        <taxon>Lactobacillales</taxon>
        <taxon>Enterococcaceae</taxon>
        <taxon>Vagococcus</taxon>
    </lineage>
</organism>
<gene>
    <name evidence="2" type="ORF">E4031_05530</name>
    <name evidence="1" type="ORF">E4Z98_07560</name>
</gene>
<evidence type="ECO:0000313" key="2">
    <source>
        <dbReference type="EMBL" id="TFZ40844.1"/>
    </source>
</evidence>
<evidence type="ECO:0000313" key="3">
    <source>
        <dbReference type="Proteomes" id="UP000296883"/>
    </source>
</evidence>
<dbReference type="Proteomes" id="UP000296883">
    <property type="component" value="Chromosome"/>
</dbReference>
<accession>A0A7Z2B7G2</accession>
<reference evidence="2 4" key="1">
    <citation type="submission" date="2019-03" db="EMBL/GenBank/DDBJ databases">
        <title>Vagococcus sp. was isolated fron gut of Carduelis flavirostris.</title>
        <authorList>
            <person name="Ge Y."/>
        </authorList>
    </citation>
    <scope>NUCLEOTIDE SEQUENCE [LARGE SCALE GENOMIC DNA]</scope>
    <source>
        <strain evidence="2 4">CF-210</strain>
    </source>
</reference>
<reference evidence="1 3" key="2">
    <citation type="journal article" date="2020" name="Int. J. Syst. Evol. Microbiol.">
        <title>Vagococcus xieshaowenii sp. nov., isolated from snow finch (Montifringilla taczanowskii) cloacal content.</title>
        <authorList>
            <person name="Ge Y."/>
            <person name="Yang J."/>
            <person name="Lai X.H."/>
            <person name="Zhang G."/>
            <person name="Jin D."/>
            <person name="Lu S."/>
            <person name="Wang B."/>
            <person name="Huang Y."/>
            <person name="Huang Y."/>
            <person name="Ren Z."/>
            <person name="Zhang X."/>
            <person name="Xu J."/>
        </authorList>
    </citation>
    <scope>NUCLEOTIDE SEQUENCE [LARGE SCALE GENOMIC DNA]</scope>
    <source>
        <strain evidence="1">Personal::cf-49</strain>
        <strain evidence="3">personal::cf-49</strain>
    </source>
</reference>
<dbReference type="AlphaFoldDB" id="A0A4Z0D7I3"/>